<accession>A0ABS8VJJ2</accession>
<evidence type="ECO:0000313" key="1">
    <source>
        <dbReference type="EMBL" id="MCD9646345.1"/>
    </source>
</evidence>
<comment type="caution">
    <text evidence="1">The sequence shown here is derived from an EMBL/GenBank/DDBJ whole genome shotgun (WGS) entry which is preliminary data.</text>
</comment>
<protein>
    <submittedName>
        <fullName evidence="1">Uncharacterized protein</fullName>
    </submittedName>
</protein>
<dbReference type="Proteomes" id="UP000823775">
    <property type="component" value="Unassembled WGS sequence"/>
</dbReference>
<organism evidence="1 2">
    <name type="scientific">Datura stramonium</name>
    <name type="common">Jimsonweed</name>
    <name type="synonym">Common thornapple</name>
    <dbReference type="NCBI Taxonomy" id="4076"/>
    <lineage>
        <taxon>Eukaryota</taxon>
        <taxon>Viridiplantae</taxon>
        <taxon>Streptophyta</taxon>
        <taxon>Embryophyta</taxon>
        <taxon>Tracheophyta</taxon>
        <taxon>Spermatophyta</taxon>
        <taxon>Magnoliopsida</taxon>
        <taxon>eudicotyledons</taxon>
        <taxon>Gunneridae</taxon>
        <taxon>Pentapetalae</taxon>
        <taxon>asterids</taxon>
        <taxon>lamiids</taxon>
        <taxon>Solanales</taxon>
        <taxon>Solanaceae</taxon>
        <taxon>Solanoideae</taxon>
        <taxon>Datureae</taxon>
        <taxon>Datura</taxon>
    </lineage>
</organism>
<proteinExistence type="predicted"/>
<keyword evidence="2" id="KW-1185">Reference proteome</keyword>
<feature type="non-terminal residue" evidence="1">
    <location>
        <position position="56"/>
    </location>
</feature>
<dbReference type="EMBL" id="JACEIK010004756">
    <property type="protein sequence ID" value="MCD9646345.1"/>
    <property type="molecule type" value="Genomic_DNA"/>
</dbReference>
<sequence length="56" mass="6617">MVPLKPWECFGDDNYRYLPDRDRECFLSPWKACCPALLLFTREAVANRGYHPAARR</sequence>
<reference evidence="1 2" key="1">
    <citation type="journal article" date="2021" name="BMC Genomics">
        <title>Datura genome reveals duplications of psychoactive alkaloid biosynthetic genes and high mutation rate following tissue culture.</title>
        <authorList>
            <person name="Rajewski A."/>
            <person name="Carter-House D."/>
            <person name="Stajich J."/>
            <person name="Litt A."/>
        </authorList>
    </citation>
    <scope>NUCLEOTIDE SEQUENCE [LARGE SCALE GENOMIC DNA]</scope>
    <source>
        <strain evidence="1">AR-01</strain>
    </source>
</reference>
<evidence type="ECO:0000313" key="2">
    <source>
        <dbReference type="Proteomes" id="UP000823775"/>
    </source>
</evidence>
<gene>
    <name evidence="1" type="ORF">HAX54_036111</name>
</gene>
<name>A0ABS8VJJ2_DATST</name>